<evidence type="ECO:0000259" key="6">
    <source>
        <dbReference type="Pfam" id="PF02656"/>
    </source>
</evidence>
<feature type="transmembrane region" description="Helical" evidence="5">
    <location>
        <begin position="35"/>
        <end position="67"/>
    </location>
</feature>
<feature type="transmembrane region" description="Helical" evidence="5">
    <location>
        <begin position="87"/>
        <end position="109"/>
    </location>
</feature>
<keyword evidence="4 5" id="KW-0472">Membrane</keyword>
<feature type="domain" description="DUF202" evidence="6">
    <location>
        <begin position="20"/>
        <end position="107"/>
    </location>
</feature>
<sequence length="131" mass="13762">MTGPDHPPPGPVRDDVEDLDPGLARERTRLAWRRTAIAVTAVAIAVLKFDPVAGAPLVVTAGALWVMGPQLDQTGPMGRATRPRRRAVRAIALITLVTALVALGVALSAGGTTRQFHRTAGPAGQRGGYRE</sequence>
<proteinExistence type="predicted"/>
<evidence type="ECO:0000256" key="4">
    <source>
        <dbReference type="ARBA" id="ARBA00023136"/>
    </source>
</evidence>
<gene>
    <name evidence="7" type="ORF">KCMC57_62610</name>
</gene>
<reference evidence="7" key="1">
    <citation type="submission" date="2024-07" db="EMBL/GenBank/DDBJ databases">
        <title>Complete genome sequences of cellulolytic bacteria, Kitasatospora sp. CMC57 and Streptomyces sp. CMC78, isolated from Japanese agricultural soil.</title>
        <authorList>
            <person name="Hashimoto T."/>
            <person name="Ito M."/>
            <person name="Iwamoto M."/>
            <person name="Fukahori D."/>
            <person name="Shoda T."/>
            <person name="Sakoda M."/>
            <person name="Morohoshi T."/>
            <person name="Mitsuboshi M."/>
            <person name="Nishizawa T."/>
        </authorList>
    </citation>
    <scope>NUCLEOTIDE SEQUENCE</scope>
    <source>
        <strain evidence="7">CMC57</strain>
    </source>
</reference>
<dbReference type="EMBL" id="AP035881">
    <property type="protein sequence ID" value="BFP49893.1"/>
    <property type="molecule type" value="Genomic_DNA"/>
</dbReference>
<evidence type="ECO:0000256" key="2">
    <source>
        <dbReference type="ARBA" id="ARBA00022692"/>
    </source>
</evidence>
<protein>
    <recommendedName>
        <fullName evidence="6">DUF202 domain-containing protein</fullName>
    </recommendedName>
</protein>
<keyword evidence="2 5" id="KW-0812">Transmembrane</keyword>
<name>A0AB33KDF0_9ACTN</name>
<evidence type="ECO:0000256" key="1">
    <source>
        <dbReference type="ARBA" id="ARBA00004127"/>
    </source>
</evidence>
<organism evidence="7">
    <name type="scientific">Kitasatospora sp. CMC57</name>
    <dbReference type="NCBI Taxonomy" id="3231513"/>
    <lineage>
        <taxon>Bacteria</taxon>
        <taxon>Bacillati</taxon>
        <taxon>Actinomycetota</taxon>
        <taxon>Actinomycetes</taxon>
        <taxon>Kitasatosporales</taxon>
        <taxon>Streptomycetaceae</taxon>
        <taxon>Kitasatospora</taxon>
    </lineage>
</organism>
<dbReference type="RefSeq" id="WP_407991941.1">
    <property type="nucleotide sequence ID" value="NZ_AP035881.2"/>
</dbReference>
<dbReference type="InterPro" id="IPR003807">
    <property type="entry name" value="DUF202"/>
</dbReference>
<evidence type="ECO:0000313" key="7">
    <source>
        <dbReference type="EMBL" id="BFP49893.1"/>
    </source>
</evidence>
<comment type="subcellular location">
    <subcellularLocation>
        <location evidence="1">Endomembrane system</location>
        <topology evidence="1">Multi-pass membrane protein</topology>
    </subcellularLocation>
</comment>
<accession>A0AB33KDF0</accession>
<dbReference type="GO" id="GO:0012505">
    <property type="term" value="C:endomembrane system"/>
    <property type="evidence" value="ECO:0007669"/>
    <property type="project" value="UniProtKB-SubCell"/>
</dbReference>
<dbReference type="Pfam" id="PF02656">
    <property type="entry name" value="DUF202"/>
    <property type="match status" value="1"/>
</dbReference>
<dbReference type="AlphaFoldDB" id="A0AB33KDF0"/>
<evidence type="ECO:0000256" key="5">
    <source>
        <dbReference type="SAM" id="Phobius"/>
    </source>
</evidence>
<evidence type="ECO:0000256" key="3">
    <source>
        <dbReference type="ARBA" id="ARBA00022989"/>
    </source>
</evidence>
<keyword evidence="3 5" id="KW-1133">Transmembrane helix</keyword>